<evidence type="ECO:0000259" key="7">
    <source>
        <dbReference type="PROSITE" id="PS51194"/>
    </source>
</evidence>
<accession>A0A6P8HXC9</accession>
<dbReference type="KEGG" id="aten:116293959"/>
<feature type="compositionally biased region" description="Polar residues" evidence="5">
    <location>
        <begin position="96"/>
        <end position="109"/>
    </location>
</feature>
<organism evidence="8 10">
    <name type="scientific">Actinia tenebrosa</name>
    <name type="common">Australian red waratah sea anemone</name>
    <dbReference type="NCBI Taxonomy" id="6105"/>
    <lineage>
        <taxon>Eukaryota</taxon>
        <taxon>Metazoa</taxon>
        <taxon>Cnidaria</taxon>
        <taxon>Anthozoa</taxon>
        <taxon>Hexacorallia</taxon>
        <taxon>Actiniaria</taxon>
        <taxon>Actiniidae</taxon>
        <taxon>Actinia</taxon>
    </lineage>
</organism>
<sequence length="926" mass="103616">MRRSAAPSVRAAKRGRFIPPILGSRLQENGISLNRNNTSAEEFENGSSNSIKDKEEISVKPIIKSSDSTSTNGKSLLLSKFQTKSTQQQSFRSPFLNKQSPGLSSVNTSDKPKDEEDACHYFSVVWCKMSKKKHKKWDGDGILITRGRTAILKDLEGKEIAKGSGYKSSELATLQEGHTLFVGGKEIEMMGTISAADYMSGKCFHAVSSPSIISQENNRRNSQNTVLKPFNNPGKTASSSAATNQNIKAKSTVALTPRHSIETPGALVMPRPSASHQWENNKTSTQVVDVVIDPHIAQHLRPHQKEGVIFLYECVVGLRNFSGNGAILGDEMGLGKTVQCISLIWTLHKQSPYGGQPLCNRTLIITPGSLVKNWCSEFRKWLGNERMKVYPVTSEKRVKEFSISPIYPVLIISYEMFIRSLEEIQNIKFDLFICDEAHRLKNSNIKTTTVISALKTRRRILLTGTPIQNDLTEFHSLIDICNPGILGTQVLFRRVYEQPIIQGQQPNATNEEKILGQTRATELNRLTGLFFLRRTAEINNQYLPPKVETVIFCRPSQLQSSIYRRLLTSRLVRSCLIDSAGGSRHLVCIAALKKICNHPCLVFEASQEAETNLEIDESEEESLYDGLLSVFPQGYDKQDLNPQESGKLGTLSKMLDNISFMKERVVVVSNYTQTLDVIQKLCEARDYRFLRLDGNTATSKRQSLVDRFNTRNCNDFVFLLSSKAGGVGLNLIGASRLILYDIDWNPANDLQAMARVWRDGQKKKVYIYRLLTTGTIEEKIYQRQTTKQSLSGAVADAKKESKVEFSLEEIRDLFCLHENTPCSTHDLLQCRCTEEQTDDEQAISNQSAAVPITRACQLGVPSNVEKKHTSIAELMEWQHLPSPVNDTEQEDGSLSNAGDLITFMFRSETNPGNSINLSSTYDNQVT</sequence>
<gene>
    <name evidence="9 10" type="primary">LOC116293959</name>
</gene>
<dbReference type="InterPro" id="IPR001650">
    <property type="entry name" value="Helicase_C-like"/>
</dbReference>
<dbReference type="InterPro" id="IPR050496">
    <property type="entry name" value="SNF2_RAD54_helicase_repair"/>
</dbReference>
<dbReference type="OrthoDB" id="6020740at2759"/>
<evidence type="ECO:0000256" key="2">
    <source>
        <dbReference type="ARBA" id="ARBA00022801"/>
    </source>
</evidence>
<evidence type="ECO:0000313" key="8">
    <source>
        <dbReference type="Proteomes" id="UP000515163"/>
    </source>
</evidence>
<dbReference type="FunFam" id="3.40.50.300:FF:000332">
    <property type="entry name" value="DNA repair and recombination protein RAD54-like"/>
    <property type="match status" value="1"/>
</dbReference>
<evidence type="ECO:0000256" key="1">
    <source>
        <dbReference type="ARBA" id="ARBA00022741"/>
    </source>
</evidence>
<dbReference type="SMART" id="SM00490">
    <property type="entry name" value="HELICc"/>
    <property type="match status" value="1"/>
</dbReference>
<evidence type="ECO:0000313" key="10">
    <source>
        <dbReference type="RefSeq" id="XP_031557320.1"/>
    </source>
</evidence>
<proteinExistence type="predicted"/>
<feature type="region of interest" description="Disordered" evidence="5">
    <location>
        <begin position="83"/>
        <end position="114"/>
    </location>
</feature>
<reference evidence="9 10" key="1">
    <citation type="submission" date="2025-04" db="UniProtKB">
        <authorList>
            <consortium name="RefSeq"/>
        </authorList>
    </citation>
    <scope>IDENTIFICATION</scope>
    <source>
        <tissue evidence="9 10">Tentacle</tissue>
    </source>
</reference>
<dbReference type="InterPro" id="IPR014001">
    <property type="entry name" value="Helicase_ATP-bd"/>
</dbReference>
<dbReference type="SUPFAM" id="SSF52540">
    <property type="entry name" value="P-loop containing nucleoside triphosphate hydrolases"/>
    <property type="match status" value="2"/>
</dbReference>
<dbReference type="CDD" id="cd18793">
    <property type="entry name" value="SF2_C_SNF"/>
    <property type="match status" value="1"/>
</dbReference>
<feature type="region of interest" description="Disordered" evidence="5">
    <location>
        <begin position="28"/>
        <end position="56"/>
    </location>
</feature>
<dbReference type="RefSeq" id="XP_031557319.1">
    <property type="nucleotide sequence ID" value="XM_031701459.1"/>
</dbReference>
<dbReference type="GO" id="GO:0005634">
    <property type="term" value="C:nucleus"/>
    <property type="evidence" value="ECO:0007669"/>
    <property type="project" value="TreeGrafter"/>
</dbReference>
<keyword evidence="2" id="KW-0378">Hydrolase</keyword>
<dbReference type="SMART" id="SM00487">
    <property type="entry name" value="DEXDc"/>
    <property type="match status" value="1"/>
</dbReference>
<dbReference type="GeneID" id="116293959"/>
<dbReference type="PANTHER" id="PTHR45629:SF7">
    <property type="entry name" value="DNA EXCISION REPAIR PROTEIN ERCC-6-RELATED"/>
    <property type="match status" value="1"/>
</dbReference>
<feature type="domain" description="Helicase C-terminal" evidence="7">
    <location>
        <begin position="653"/>
        <end position="811"/>
    </location>
</feature>
<feature type="region of interest" description="Disordered" evidence="5">
    <location>
        <begin position="1"/>
        <end position="20"/>
    </location>
</feature>
<evidence type="ECO:0000259" key="6">
    <source>
        <dbReference type="PROSITE" id="PS51192"/>
    </source>
</evidence>
<dbReference type="InterPro" id="IPR000330">
    <property type="entry name" value="SNF2_N"/>
</dbReference>
<evidence type="ECO:0000313" key="9">
    <source>
        <dbReference type="RefSeq" id="XP_031557319.1"/>
    </source>
</evidence>
<dbReference type="Gene3D" id="3.40.50.10810">
    <property type="entry name" value="Tandem AAA-ATPase domain"/>
    <property type="match status" value="1"/>
</dbReference>
<dbReference type="GO" id="GO:0005524">
    <property type="term" value="F:ATP binding"/>
    <property type="evidence" value="ECO:0007669"/>
    <property type="project" value="UniProtKB-KW"/>
</dbReference>
<evidence type="ECO:0000256" key="5">
    <source>
        <dbReference type="SAM" id="MobiDB-lite"/>
    </source>
</evidence>
<feature type="domain" description="Helicase ATP-binding" evidence="6">
    <location>
        <begin position="317"/>
        <end position="484"/>
    </location>
</feature>
<dbReference type="PROSITE" id="PS51192">
    <property type="entry name" value="HELICASE_ATP_BIND_1"/>
    <property type="match status" value="1"/>
</dbReference>
<dbReference type="InterPro" id="IPR027417">
    <property type="entry name" value="P-loop_NTPase"/>
</dbReference>
<dbReference type="Pfam" id="PF00271">
    <property type="entry name" value="Helicase_C"/>
    <property type="match status" value="1"/>
</dbReference>
<feature type="compositionally biased region" description="Polar residues" evidence="5">
    <location>
        <begin position="214"/>
        <end position="226"/>
    </location>
</feature>
<dbReference type="GO" id="GO:0004386">
    <property type="term" value="F:helicase activity"/>
    <property type="evidence" value="ECO:0007669"/>
    <property type="project" value="UniProtKB-KW"/>
</dbReference>
<dbReference type="Gene3D" id="1.20.120.850">
    <property type="entry name" value="SWI2/SNF2 ATPases, N-terminal domain"/>
    <property type="match status" value="1"/>
</dbReference>
<dbReference type="GO" id="GO:0016787">
    <property type="term" value="F:hydrolase activity"/>
    <property type="evidence" value="ECO:0007669"/>
    <property type="project" value="UniProtKB-KW"/>
</dbReference>
<dbReference type="InterPro" id="IPR049730">
    <property type="entry name" value="SNF2/RAD54-like_C"/>
</dbReference>
<dbReference type="PANTHER" id="PTHR45629">
    <property type="entry name" value="SNF2/RAD54 FAMILY MEMBER"/>
    <property type="match status" value="1"/>
</dbReference>
<dbReference type="GO" id="GO:0015616">
    <property type="term" value="F:DNA translocase activity"/>
    <property type="evidence" value="ECO:0007669"/>
    <property type="project" value="TreeGrafter"/>
</dbReference>
<keyword evidence="1" id="KW-0547">Nucleotide-binding</keyword>
<evidence type="ECO:0000256" key="4">
    <source>
        <dbReference type="ARBA" id="ARBA00022840"/>
    </source>
</evidence>
<name>A0A6P8HXC9_ACTTE</name>
<keyword evidence="3" id="KW-0347">Helicase</keyword>
<keyword evidence="4" id="KW-0067">ATP-binding</keyword>
<dbReference type="Pfam" id="PF00176">
    <property type="entry name" value="SNF2-rel_dom"/>
    <property type="match status" value="1"/>
</dbReference>
<feature type="compositionally biased region" description="Polar residues" evidence="5">
    <location>
        <begin position="233"/>
        <end position="243"/>
    </location>
</feature>
<dbReference type="InterPro" id="IPR038718">
    <property type="entry name" value="SNF2-like_sf"/>
</dbReference>
<dbReference type="GO" id="GO:0007131">
    <property type="term" value="P:reciprocal meiotic recombination"/>
    <property type="evidence" value="ECO:0007669"/>
    <property type="project" value="TreeGrafter"/>
</dbReference>
<dbReference type="RefSeq" id="XP_031557320.1">
    <property type="nucleotide sequence ID" value="XM_031701460.1"/>
</dbReference>
<feature type="compositionally biased region" description="Low complexity" evidence="5">
    <location>
        <begin position="83"/>
        <end position="93"/>
    </location>
</feature>
<dbReference type="PROSITE" id="PS51194">
    <property type="entry name" value="HELICASE_CTER"/>
    <property type="match status" value="1"/>
</dbReference>
<dbReference type="Gene3D" id="3.40.50.300">
    <property type="entry name" value="P-loop containing nucleotide triphosphate hydrolases"/>
    <property type="match status" value="1"/>
</dbReference>
<dbReference type="GO" id="GO:0000724">
    <property type="term" value="P:double-strand break repair via homologous recombination"/>
    <property type="evidence" value="ECO:0007669"/>
    <property type="project" value="TreeGrafter"/>
</dbReference>
<keyword evidence="8" id="KW-1185">Reference proteome</keyword>
<evidence type="ECO:0000256" key="3">
    <source>
        <dbReference type="ARBA" id="ARBA00022806"/>
    </source>
</evidence>
<dbReference type="FunFam" id="3.40.50.10810:FF:000020">
    <property type="entry name" value="DNA repair and recombination protein RAD54B"/>
    <property type="match status" value="1"/>
</dbReference>
<dbReference type="AlphaFoldDB" id="A0A6P8HXC9"/>
<dbReference type="Proteomes" id="UP000515163">
    <property type="component" value="Unplaced"/>
</dbReference>
<feature type="compositionally biased region" description="Polar residues" evidence="5">
    <location>
        <begin position="28"/>
        <end position="50"/>
    </location>
</feature>
<feature type="region of interest" description="Disordered" evidence="5">
    <location>
        <begin position="214"/>
        <end position="243"/>
    </location>
</feature>
<protein>
    <submittedName>
        <fullName evidence="9 10">DNA repair and recombination protein RAD54B-like</fullName>
    </submittedName>
</protein>